<dbReference type="GO" id="GO:0005886">
    <property type="term" value="C:plasma membrane"/>
    <property type="evidence" value="ECO:0007669"/>
    <property type="project" value="TreeGrafter"/>
</dbReference>
<feature type="region of interest" description="Disordered" evidence="1">
    <location>
        <begin position="141"/>
        <end position="247"/>
    </location>
</feature>
<keyword evidence="3" id="KW-0732">Signal</keyword>
<dbReference type="Proteomes" id="UP000626092">
    <property type="component" value="Unassembled WGS sequence"/>
</dbReference>
<evidence type="ECO:0000256" key="2">
    <source>
        <dbReference type="SAM" id="Phobius"/>
    </source>
</evidence>
<feature type="transmembrane region" description="Helical" evidence="2">
    <location>
        <begin position="251"/>
        <end position="271"/>
    </location>
</feature>
<feature type="domain" description="Phytocyanin" evidence="4">
    <location>
        <begin position="22"/>
        <end position="137"/>
    </location>
</feature>
<feature type="compositionally biased region" description="Low complexity" evidence="1">
    <location>
        <begin position="161"/>
        <end position="179"/>
    </location>
</feature>
<dbReference type="InterPro" id="IPR039391">
    <property type="entry name" value="Phytocyanin-like"/>
</dbReference>
<dbReference type="EMBL" id="WJXA01000007">
    <property type="protein sequence ID" value="KAF7138471.1"/>
    <property type="molecule type" value="Genomic_DNA"/>
</dbReference>
<sequence>MAMAMAAVLLLFVLAAPAVHSLQYNVTWNLEINYTSWAAGKTFTVGDTLGKLVYLGTVSIIQFSMHDHLPVFTYTTEHAVDVVDQSEYASCNSWNALHTYIGGQTAIPLATPGPMYFLCPIEGHCQAGMKLGITVAAAAASPTAPTKTPPPTSTTTPKPPASTTTPTSTPSASPTAATVMPPPTSTTTPKPPASTTTPTWTPSPSPSVSPSPTVTSPSGSPSSGPSPTTSTTPVITAAASSPKSSSGAGGMIGNLGSLVVIGFSVVGLVGFMG</sequence>
<feature type="signal peptide" evidence="3">
    <location>
        <begin position="1"/>
        <end position="21"/>
    </location>
</feature>
<keyword evidence="2" id="KW-1133">Transmembrane helix</keyword>
<feature type="compositionally biased region" description="Low complexity" evidence="1">
    <location>
        <begin position="210"/>
        <end position="246"/>
    </location>
</feature>
<feature type="chain" id="PRO_5032724218" description="Phytocyanin domain-containing protein" evidence="3">
    <location>
        <begin position="22"/>
        <end position="273"/>
    </location>
</feature>
<dbReference type="Gene3D" id="2.60.40.420">
    <property type="entry name" value="Cupredoxins - blue copper proteins"/>
    <property type="match status" value="1"/>
</dbReference>
<dbReference type="PANTHER" id="PTHR33021:SF350">
    <property type="entry name" value="UCLACYANIN-2"/>
    <property type="match status" value="1"/>
</dbReference>
<dbReference type="CDD" id="cd04216">
    <property type="entry name" value="Phytocyanin"/>
    <property type="match status" value="1"/>
</dbReference>
<evidence type="ECO:0000313" key="6">
    <source>
        <dbReference type="Proteomes" id="UP000626092"/>
    </source>
</evidence>
<dbReference type="GO" id="GO:0009055">
    <property type="term" value="F:electron transfer activity"/>
    <property type="evidence" value="ECO:0007669"/>
    <property type="project" value="InterPro"/>
</dbReference>
<dbReference type="Pfam" id="PF02298">
    <property type="entry name" value="Cu_bind_like"/>
    <property type="match status" value="1"/>
</dbReference>
<dbReference type="InterPro" id="IPR008972">
    <property type="entry name" value="Cupredoxin"/>
</dbReference>
<keyword evidence="2" id="KW-0472">Membrane</keyword>
<evidence type="ECO:0000313" key="5">
    <source>
        <dbReference type="EMBL" id="KAF7138471.1"/>
    </source>
</evidence>
<dbReference type="InterPro" id="IPR003245">
    <property type="entry name" value="Phytocyanin_dom"/>
</dbReference>
<keyword evidence="2" id="KW-0812">Transmembrane</keyword>
<dbReference type="OrthoDB" id="687943at2759"/>
<dbReference type="PANTHER" id="PTHR33021">
    <property type="entry name" value="BLUE COPPER PROTEIN"/>
    <property type="match status" value="1"/>
</dbReference>
<evidence type="ECO:0000256" key="1">
    <source>
        <dbReference type="SAM" id="MobiDB-lite"/>
    </source>
</evidence>
<dbReference type="PROSITE" id="PS51485">
    <property type="entry name" value="PHYTOCYANIN"/>
    <property type="match status" value="1"/>
</dbReference>
<gene>
    <name evidence="5" type="ORF">RHSIM_Rhsim07G0036900</name>
</gene>
<dbReference type="PRINTS" id="PR01217">
    <property type="entry name" value="PRICHEXTENSN"/>
</dbReference>
<name>A0A834LJB0_RHOSS</name>
<comment type="caution">
    <text evidence="5">The sequence shown here is derived from an EMBL/GenBank/DDBJ whole genome shotgun (WGS) entry which is preliminary data.</text>
</comment>
<feature type="compositionally biased region" description="Pro residues" evidence="1">
    <location>
        <begin position="180"/>
        <end position="192"/>
    </location>
</feature>
<feature type="compositionally biased region" description="Pro residues" evidence="1">
    <location>
        <begin position="147"/>
        <end position="160"/>
    </location>
</feature>
<dbReference type="AlphaFoldDB" id="A0A834LJB0"/>
<reference evidence="5" key="1">
    <citation type="submission" date="2019-11" db="EMBL/GenBank/DDBJ databases">
        <authorList>
            <person name="Liu Y."/>
            <person name="Hou J."/>
            <person name="Li T.-Q."/>
            <person name="Guan C.-H."/>
            <person name="Wu X."/>
            <person name="Wu H.-Z."/>
            <person name="Ling F."/>
            <person name="Zhang R."/>
            <person name="Shi X.-G."/>
            <person name="Ren J.-P."/>
            <person name="Chen E.-F."/>
            <person name="Sun J.-M."/>
        </authorList>
    </citation>
    <scope>NUCLEOTIDE SEQUENCE</scope>
    <source>
        <strain evidence="5">Adult_tree_wgs_1</strain>
        <tissue evidence="5">Leaves</tissue>
    </source>
</reference>
<keyword evidence="6" id="KW-1185">Reference proteome</keyword>
<evidence type="ECO:0000256" key="3">
    <source>
        <dbReference type="SAM" id="SignalP"/>
    </source>
</evidence>
<proteinExistence type="predicted"/>
<evidence type="ECO:0000259" key="4">
    <source>
        <dbReference type="PROSITE" id="PS51485"/>
    </source>
</evidence>
<accession>A0A834LJB0</accession>
<organism evidence="5 6">
    <name type="scientific">Rhododendron simsii</name>
    <name type="common">Sims's rhododendron</name>
    <dbReference type="NCBI Taxonomy" id="118357"/>
    <lineage>
        <taxon>Eukaryota</taxon>
        <taxon>Viridiplantae</taxon>
        <taxon>Streptophyta</taxon>
        <taxon>Embryophyta</taxon>
        <taxon>Tracheophyta</taxon>
        <taxon>Spermatophyta</taxon>
        <taxon>Magnoliopsida</taxon>
        <taxon>eudicotyledons</taxon>
        <taxon>Gunneridae</taxon>
        <taxon>Pentapetalae</taxon>
        <taxon>asterids</taxon>
        <taxon>Ericales</taxon>
        <taxon>Ericaceae</taxon>
        <taxon>Ericoideae</taxon>
        <taxon>Rhodoreae</taxon>
        <taxon>Rhododendron</taxon>
    </lineage>
</organism>
<dbReference type="SUPFAM" id="SSF49503">
    <property type="entry name" value="Cupredoxins"/>
    <property type="match status" value="1"/>
</dbReference>
<protein>
    <recommendedName>
        <fullName evidence="4">Phytocyanin domain-containing protein</fullName>
    </recommendedName>
</protein>